<dbReference type="EMBL" id="CM042889">
    <property type="protein sequence ID" value="KAI4321217.1"/>
    <property type="molecule type" value="Genomic_DNA"/>
</dbReference>
<protein>
    <submittedName>
        <fullName evidence="1">Uncharacterized protein</fullName>
    </submittedName>
</protein>
<sequence>MDEGCPEAASFTDDWEVLAVCPDSPPSSSSVLALDEASIGGGLIKVDYFAAHGSGFLSSGGDVSESGDSVASDKPSWIDPSSDNGRYGKGSTEPWSDESGSSDGVPEERAKGEVDLYESMERVVGYGGICADVKAKGEVSLYDSVRSEIVKFEDEVVMGCGDGGEVGRGGGGGDDDGVGMKVDEEKAEDESRRGRVVWWKVPLELVRYYAMRMGNPVWTFSVAAAILGVVMLGRKLYKMRQKTRAMPLKVTVDDKKVSQFMNRVARLNEAFSVVRHVPIIRPVLPGVSQLPVMSMR</sequence>
<proteinExistence type="predicted"/>
<reference evidence="2" key="1">
    <citation type="journal article" date="2023" name="Front. Plant Sci.">
        <title>Chromosomal-level genome assembly of Melastoma candidum provides insights into trichome evolution.</title>
        <authorList>
            <person name="Zhong Y."/>
            <person name="Wu W."/>
            <person name="Sun C."/>
            <person name="Zou P."/>
            <person name="Liu Y."/>
            <person name="Dai S."/>
            <person name="Zhou R."/>
        </authorList>
    </citation>
    <scope>NUCLEOTIDE SEQUENCE [LARGE SCALE GENOMIC DNA]</scope>
</reference>
<keyword evidence="2" id="KW-1185">Reference proteome</keyword>
<evidence type="ECO:0000313" key="1">
    <source>
        <dbReference type="EMBL" id="KAI4321217.1"/>
    </source>
</evidence>
<evidence type="ECO:0000313" key="2">
    <source>
        <dbReference type="Proteomes" id="UP001057402"/>
    </source>
</evidence>
<accession>A0ACB9MAJ8</accession>
<gene>
    <name evidence="1" type="ORF">MLD38_034624</name>
</gene>
<name>A0ACB9MAJ8_9MYRT</name>
<organism evidence="1 2">
    <name type="scientific">Melastoma candidum</name>
    <dbReference type="NCBI Taxonomy" id="119954"/>
    <lineage>
        <taxon>Eukaryota</taxon>
        <taxon>Viridiplantae</taxon>
        <taxon>Streptophyta</taxon>
        <taxon>Embryophyta</taxon>
        <taxon>Tracheophyta</taxon>
        <taxon>Spermatophyta</taxon>
        <taxon>Magnoliopsida</taxon>
        <taxon>eudicotyledons</taxon>
        <taxon>Gunneridae</taxon>
        <taxon>Pentapetalae</taxon>
        <taxon>rosids</taxon>
        <taxon>malvids</taxon>
        <taxon>Myrtales</taxon>
        <taxon>Melastomataceae</taxon>
        <taxon>Melastomatoideae</taxon>
        <taxon>Melastomateae</taxon>
        <taxon>Melastoma</taxon>
    </lineage>
</organism>
<dbReference type="Proteomes" id="UP001057402">
    <property type="component" value="Chromosome 10"/>
</dbReference>
<comment type="caution">
    <text evidence="1">The sequence shown here is derived from an EMBL/GenBank/DDBJ whole genome shotgun (WGS) entry which is preliminary data.</text>
</comment>